<dbReference type="GO" id="GO:0042242">
    <property type="term" value="F:cobyrinic acid a,c-diamide synthase activity"/>
    <property type="evidence" value="ECO:0007669"/>
    <property type="project" value="InterPro"/>
</dbReference>
<dbReference type="PANTHER" id="PTHR43873:SF1">
    <property type="entry name" value="COBYRINATE A,C-DIAMIDE SYNTHASE"/>
    <property type="match status" value="1"/>
</dbReference>
<dbReference type="UniPathway" id="UPA00148">
    <property type="reaction ID" value="UER00220"/>
</dbReference>
<organism evidence="11 12">
    <name type="scientific">Propionicimonas paludicola</name>
    <dbReference type="NCBI Taxonomy" id="185243"/>
    <lineage>
        <taxon>Bacteria</taxon>
        <taxon>Bacillati</taxon>
        <taxon>Actinomycetota</taxon>
        <taxon>Actinomycetes</taxon>
        <taxon>Propionibacteriales</taxon>
        <taxon>Nocardioidaceae</taxon>
        <taxon>Propionicimonas</taxon>
    </lineage>
</organism>
<evidence type="ECO:0000259" key="8">
    <source>
        <dbReference type="Pfam" id="PF00155"/>
    </source>
</evidence>
<dbReference type="CDD" id="cd00609">
    <property type="entry name" value="AAT_like"/>
    <property type="match status" value="1"/>
</dbReference>
<dbReference type="GO" id="GO:0043802">
    <property type="term" value="F:hydrogenobyrinic acid a,c-diamide synthase (glutamine-hydrolysing) activity"/>
    <property type="evidence" value="ECO:0007669"/>
    <property type="project" value="UniProtKB-UniRule"/>
</dbReference>
<keyword evidence="3 7" id="KW-0547">Nucleotide-binding</keyword>
<comment type="pathway">
    <text evidence="7">Cofactor biosynthesis; adenosylcobalamin biosynthesis; cob(II)yrinate a,c-diamide from precorrin-2 (aerobic route): step 9/10.</text>
</comment>
<keyword evidence="7" id="KW-0169">Cobalamin biosynthesis</keyword>
<name>A0A2A9CTW8_9ACTN</name>
<keyword evidence="4 7" id="KW-0067">ATP-binding</keyword>
<dbReference type="EC" id="6.3.5.9" evidence="7"/>
<evidence type="ECO:0000256" key="2">
    <source>
        <dbReference type="ARBA" id="ARBA00022598"/>
    </source>
</evidence>
<dbReference type="PROSITE" id="PS00105">
    <property type="entry name" value="AA_TRANSFER_CLASS_1"/>
    <property type="match status" value="1"/>
</dbReference>
<dbReference type="Pfam" id="PF07685">
    <property type="entry name" value="GATase_3"/>
    <property type="match status" value="1"/>
</dbReference>
<evidence type="ECO:0000256" key="4">
    <source>
        <dbReference type="ARBA" id="ARBA00022840"/>
    </source>
</evidence>
<dbReference type="InterPro" id="IPR015424">
    <property type="entry name" value="PyrdxlP-dep_Trfase"/>
</dbReference>
<feature type="domain" description="Aminotransferase class I/classII large" evidence="8">
    <location>
        <begin position="496"/>
        <end position="802"/>
    </location>
</feature>
<reference evidence="11 12" key="1">
    <citation type="submission" date="2017-10" db="EMBL/GenBank/DDBJ databases">
        <title>Sequencing the genomes of 1000 actinobacteria strains.</title>
        <authorList>
            <person name="Klenk H.-P."/>
        </authorList>
    </citation>
    <scope>NUCLEOTIDE SEQUENCE [LARGE SCALE GENOMIC DNA]</scope>
    <source>
        <strain evidence="11 12">DSM 15597</strain>
    </source>
</reference>
<dbReference type="InterPro" id="IPR004838">
    <property type="entry name" value="NHTrfase_class1_PyrdxlP-BS"/>
</dbReference>
<evidence type="ECO:0000256" key="6">
    <source>
        <dbReference type="ARBA" id="ARBA00022962"/>
    </source>
</evidence>
<dbReference type="SUPFAM" id="SSF52317">
    <property type="entry name" value="Class I glutamine amidotransferase-like"/>
    <property type="match status" value="1"/>
</dbReference>
<dbReference type="EMBL" id="PDJC01000001">
    <property type="protein sequence ID" value="PFG17893.1"/>
    <property type="molecule type" value="Genomic_DNA"/>
</dbReference>
<comment type="caution">
    <text evidence="11">The sequence shown here is derived from an EMBL/GenBank/DDBJ whole genome shotgun (WGS) entry which is preliminary data.</text>
</comment>
<dbReference type="NCBIfam" id="NF002204">
    <property type="entry name" value="PRK01077.1"/>
    <property type="match status" value="1"/>
</dbReference>
<dbReference type="Gene3D" id="3.90.1150.10">
    <property type="entry name" value="Aspartate Aminotransferase, domain 1"/>
    <property type="match status" value="1"/>
</dbReference>
<dbReference type="InterPro" id="IPR029062">
    <property type="entry name" value="Class_I_gatase-like"/>
</dbReference>
<dbReference type="HAMAP" id="MF_00027">
    <property type="entry name" value="CobB_CbiA"/>
    <property type="match status" value="1"/>
</dbReference>
<dbReference type="NCBIfam" id="TIGR00379">
    <property type="entry name" value="cobB"/>
    <property type="match status" value="1"/>
</dbReference>
<evidence type="ECO:0000256" key="7">
    <source>
        <dbReference type="HAMAP-Rule" id="MF_00027"/>
    </source>
</evidence>
<feature type="site" description="Increases nucleophilicity of active site Cys" evidence="7">
    <location>
        <position position="436"/>
    </location>
</feature>
<evidence type="ECO:0000313" key="11">
    <source>
        <dbReference type="EMBL" id="PFG17893.1"/>
    </source>
</evidence>
<dbReference type="GO" id="GO:0009236">
    <property type="term" value="P:cobalamin biosynthetic process"/>
    <property type="evidence" value="ECO:0007669"/>
    <property type="project" value="UniProtKB-UniRule"/>
</dbReference>
<evidence type="ECO:0000313" key="12">
    <source>
        <dbReference type="Proteomes" id="UP000226079"/>
    </source>
</evidence>
<dbReference type="Proteomes" id="UP000226079">
    <property type="component" value="Unassembled WGS sequence"/>
</dbReference>
<protein>
    <recommendedName>
        <fullName evidence="7">Hydrogenobyrinate a,c-diamide synthase</fullName>
        <ecNumber evidence="7">6.3.5.9</ecNumber>
    </recommendedName>
    <alternativeName>
        <fullName evidence="7">Hydrogenobyrinic acid a,c-diamide synthase</fullName>
    </alternativeName>
</protein>
<dbReference type="AlphaFoldDB" id="A0A2A9CTW8"/>
<dbReference type="Gene3D" id="3.40.50.880">
    <property type="match status" value="1"/>
</dbReference>
<dbReference type="GO" id="GO:0030170">
    <property type="term" value="F:pyridoxal phosphate binding"/>
    <property type="evidence" value="ECO:0007669"/>
    <property type="project" value="InterPro"/>
</dbReference>
<dbReference type="Gene3D" id="3.40.50.300">
    <property type="entry name" value="P-loop containing nucleotide triphosphate hydrolases"/>
    <property type="match status" value="2"/>
</dbReference>
<keyword evidence="12" id="KW-1185">Reference proteome</keyword>
<sequence length="817" mass="84158">MVNIPRLVIAAANSSAGKTTIATGLMAALRAAGVEVAGFKVGPDFIDPGYHGLATGRPGRNLDPVLTSEELVPRLFVHGALTPRPAEIALVEGVMGLFDGQLGRDGFGSTAHVAKLLGAPVLLVVDAAGSSRTAAAAALGLGAFDPELRVGGVILNRVGSTRHADELRAVFAEAGWPVLGAVPRSASISAPSRHLGLVPAAERDESAATIAALAAHIAAHVELDAVLALASSAPDLAVEPWRPTEVVSPVSGRPRIAVLAGRAFTFRYPETTELLTAAGCEVVEVDPLSDTRLPELVAGLYIGGGFPEVHAVELSRNAALRAAIADAVVAGLPTVAECAGQLYLAEQLDGHPMVAALPATARMTPRLTLGYRDAVAPADTLLARANERVVGHEFHRTQTAPAGADTAAWSWADRREGFSLDPSGSGRPSLHASYLHLHWAGHPGLAQRFAETASRFAATVVRPAAPADAAGRSNGDTRIDGIDLQHHGDHDLAPGLIDLAVNVMLPGPPEWLAEVLAGSMTGLGSYPDAAEARAAIAAAHGVPPEMVLPTAGGAEGFALIARTLTAARPLVVHPQFTEPEAALRAAGHAVQRWLLPLQPSTPPLADLPTWADAVFVGNPTNPTGWLHARADLLAAGAGRLLVVDEAFMDATDEAESLISPEMPGLLVLRSLSKTWGLAGLRVGYVVGDPALIARLEQAQPAWPISAPAAAAIVATSTDAARAEASARYAELATHRDHLVAGLTAAGFPTLTSQAPFVLIDTAACGPDSVRPALARAGFAVRRGESFPGLGPTWIRVKVPAPDVADALVSALASLSRG</sequence>
<evidence type="ECO:0000259" key="9">
    <source>
        <dbReference type="Pfam" id="PF01656"/>
    </source>
</evidence>
<dbReference type="SUPFAM" id="SSF52540">
    <property type="entry name" value="P-loop containing nucleoside triphosphate hydrolases"/>
    <property type="match status" value="1"/>
</dbReference>
<dbReference type="CDD" id="cd03130">
    <property type="entry name" value="GATase1_CobB"/>
    <property type="match status" value="1"/>
</dbReference>
<comment type="cofactor">
    <cofactor evidence="1 7">
        <name>Mg(2+)</name>
        <dbReference type="ChEBI" id="CHEBI:18420"/>
    </cofactor>
</comment>
<dbReference type="SUPFAM" id="SSF53383">
    <property type="entry name" value="PLP-dependent transferases"/>
    <property type="match status" value="1"/>
</dbReference>
<comment type="catalytic activity">
    <reaction evidence="7">
        <text>hydrogenobyrinate + 2 L-glutamine + 2 ATP + 2 H2O = hydrogenobyrinate a,c-diamide + 2 L-glutamate + 2 ADP + 2 phosphate + 2 H(+)</text>
        <dbReference type="Rhea" id="RHEA:12544"/>
        <dbReference type="ChEBI" id="CHEBI:15377"/>
        <dbReference type="ChEBI" id="CHEBI:15378"/>
        <dbReference type="ChEBI" id="CHEBI:29985"/>
        <dbReference type="ChEBI" id="CHEBI:30616"/>
        <dbReference type="ChEBI" id="CHEBI:43474"/>
        <dbReference type="ChEBI" id="CHEBI:58359"/>
        <dbReference type="ChEBI" id="CHEBI:77873"/>
        <dbReference type="ChEBI" id="CHEBI:77874"/>
        <dbReference type="ChEBI" id="CHEBI:456216"/>
        <dbReference type="EC" id="6.3.5.9"/>
    </reaction>
</comment>
<dbReference type="GO" id="GO:0005524">
    <property type="term" value="F:ATP binding"/>
    <property type="evidence" value="ECO:0007669"/>
    <property type="project" value="UniProtKB-UniRule"/>
</dbReference>
<keyword evidence="2 7" id="KW-0436">Ligase</keyword>
<feature type="active site" description="Nucleophile" evidence="7">
    <location>
        <position position="338"/>
    </location>
</feature>
<gene>
    <name evidence="7" type="primary">cobB</name>
    <name evidence="11" type="ORF">ATK74_2470</name>
</gene>
<dbReference type="Gene3D" id="3.40.640.10">
    <property type="entry name" value="Type I PLP-dependent aspartate aminotransferase-like (Major domain)"/>
    <property type="match status" value="1"/>
</dbReference>
<dbReference type="Pfam" id="PF01656">
    <property type="entry name" value="CbiA"/>
    <property type="match status" value="1"/>
</dbReference>
<dbReference type="Pfam" id="PF00155">
    <property type="entry name" value="Aminotran_1_2"/>
    <property type="match status" value="1"/>
</dbReference>
<dbReference type="PROSITE" id="PS51274">
    <property type="entry name" value="GATASE_COBBQ"/>
    <property type="match status" value="1"/>
</dbReference>
<evidence type="ECO:0000259" key="10">
    <source>
        <dbReference type="Pfam" id="PF07685"/>
    </source>
</evidence>
<feature type="domain" description="CobB/CobQ-like glutamine amidotransferase" evidence="10">
    <location>
        <begin position="255"/>
        <end position="442"/>
    </location>
</feature>
<dbReference type="PANTHER" id="PTHR43873">
    <property type="entry name" value="COBYRINATE A,C-DIAMIDE SYNTHASE"/>
    <property type="match status" value="1"/>
</dbReference>
<evidence type="ECO:0000256" key="5">
    <source>
        <dbReference type="ARBA" id="ARBA00022842"/>
    </source>
</evidence>
<comment type="miscellaneous">
    <text evidence="7">The a and c carboxylates of hydrogenobyrinate are activated for nucleophilic attack via formation of a phosphorylated intermediate by ATP. CobB catalyzes first the amidation of the c-carboxylate, and then that of the a-carboxylate.</text>
</comment>
<comment type="domain">
    <text evidence="7">Comprises of two domains. The C-terminal domain contains the binding site for glutamine and catalyzes the hydrolysis of this substrate to glutamate and ammonia. The N-terminal domain is anticipated to bind ATP and hydrogenobyrinate and catalyzes the ultimate synthesis of the diamide product. The ammonia produced via the glutaminase domain is probably translocated to the adjacent domain via a molecular tunnel, where it reacts with an activated intermediate.</text>
</comment>
<dbReference type="InterPro" id="IPR004484">
    <property type="entry name" value="CbiA/CobB_synth"/>
</dbReference>
<dbReference type="InterPro" id="IPR027417">
    <property type="entry name" value="P-loop_NTPase"/>
</dbReference>
<dbReference type="CDD" id="cd05388">
    <property type="entry name" value="CobB_N"/>
    <property type="match status" value="1"/>
</dbReference>
<evidence type="ECO:0000256" key="3">
    <source>
        <dbReference type="ARBA" id="ARBA00022741"/>
    </source>
</evidence>
<evidence type="ECO:0000256" key="1">
    <source>
        <dbReference type="ARBA" id="ARBA00001946"/>
    </source>
</evidence>
<dbReference type="InterPro" id="IPR015421">
    <property type="entry name" value="PyrdxlP-dep_Trfase_major"/>
</dbReference>
<dbReference type="RefSeq" id="WP_425440101.1">
    <property type="nucleotide sequence ID" value="NZ_PDJC01000001.1"/>
</dbReference>
<dbReference type="InterPro" id="IPR011698">
    <property type="entry name" value="GATase_3"/>
</dbReference>
<dbReference type="InterPro" id="IPR015422">
    <property type="entry name" value="PyrdxlP-dep_Trfase_small"/>
</dbReference>
<accession>A0A2A9CTW8</accession>
<feature type="domain" description="CobQ/CobB/MinD/ParA nucleotide binding" evidence="9">
    <location>
        <begin position="7"/>
        <end position="195"/>
    </location>
</feature>
<comment type="function">
    <text evidence="7">Catalyzes the ATP-dependent amidation of the two carboxylate groups at positions a and c of hydrogenobyrinate, using either L-glutamine or ammonia as the nitrogen source.</text>
</comment>
<keyword evidence="5 7" id="KW-0460">Magnesium</keyword>
<comment type="similarity">
    <text evidence="7">Belongs to the CobB/CbiA family.</text>
</comment>
<dbReference type="NCBIfam" id="NF005915">
    <property type="entry name" value="PRK07908.1"/>
    <property type="match status" value="1"/>
</dbReference>
<proteinExistence type="inferred from homology"/>
<dbReference type="InterPro" id="IPR002586">
    <property type="entry name" value="CobQ/CobB/MinD/ParA_Nub-bd_dom"/>
</dbReference>
<keyword evidence="6 7" id="KW-0315">Glutamine amidotransferase</keyword>
<dbReference type="InterPro" id="IPR004839">
    <property type="entry name" value="Aminotransferase_I/II_large"/>
</dbReference>